<reference evidence="8" key="2">
    <citation type="submission" date="2024-02" db="EMBL/GenBank/DDBJ databases">
        <authorList>
            <person name="Prathaban M."/>
            <person name="Mythili R."/>
            <person name="Sharmila Devi N."/>
            <person name="Sobanaa M."/>
            <person name="Prathiviraj R."/>
            <person name="Selvin J."/>
        </authorList>
    </citation>
    <scope>NUCLEOTIDE SEQUENCE</scope>
    <source>
        <strain evidence="8">MP1014</strain>
    </source>
</reference>
<dbReference type="InterPro" id="IPR036046">
    <property type="entry name" value="Acylphosphatase-like_dom_sf"/>
</dbReference>
<reference evidence="8" key="1">
    <citation type="journal article" date="2024" name="Antonie Van Leeuwenhoek">
        <title>Isoptericola haloaureus sp. nov., a dimorphic actinobacterium isolated from mangrove sediments of southeast India, implicating biosaline agricultural significance through nitrogen fixation and salt tolerance genes.</title>
        <authorList>
            <person name="Prathaban M."/>
            <person name="Prathiviraj R."/>
            <person name="Ravichandran M."/>
            <person name="Natarajan S.D."/>
            <person name="Sobanaa M."/>
            <person name="Hari Krishna Kumar S."/>
            <person name="Chandrasekar V."/>
            <person name="Selvin J."/>
        </authorList>
    </citation>
    <scope>NUCLEOTIDE SEQUENCE</scope>
    <source>
        <strain evidence="8">MP1014</strain>
    </source>
</reference>
<evidence type="ECO:0000259" key="7">
    <source>
        <dbReference type="PROSITE" id="PS51160"/>
    </source>
</evidence>
<protein>
    <recommendedName>
        <fullName evidence="3 5">acylphosphatase</fullName>
        <ecNumber evidence="2 5">3.6.1.7</ecNumber>
    </recommendedName>
</protein>
<comment type="caution">
    <text evidence="8">The sequence shown here is derived from an EMBL/GenBank/DDBJ whole genome shotgun (WGS) entry which is preliminary data.</text>
</comment>
<feature type="domain" description="Acylphosphatase-like" evidence="7">
    <location>
        <begin position="4"/>
        <end position="89"/>
    </location>
</feature>
<evidence type="ECO:0000256" key="1">
    <source>
        <dbReference type="ARBA" id="ARBA00005614"/>
    </source>
</evidence>
<evidence type="ECO:0000313" key="8">
    <source>
        <dbReference type="EMBL" id="MEG3613624.1"/>
    </source>
</evidence>
<comment type="similarity">
    <text evidence="1 6">Belongs to the acylphosphatase family.</text>
</comment>
<feature type="active site" evidence="5">
    <location>
        <position position="19"/>
    </location>
</feature>
<gene>
    <name evidence="8" type="ORF">V5O49_00645</name>
</gene>
<accession>A0ABU7Z2B8</accession>
<evidence type="ECO:0000256" key="3">
    <source>
        <dbReference type="ARBA" id="ARBA00015991"/>
    </source>
</evidence>
<evidence type="ECO:0000256" key="4">
    <source>
        <dbReference type="ARBA" id="ARBA00047645"/>
    </source>
</evidence>
<organism evidence="8 9">
    <name type="scientific">Isoptericola haloaureus</name>
    <dbReference type="NCBI Taxonomy" id="1542902"/>
    <lineage>
        <taxon>Bacteria</taxon>
        <taxon>Bacillati</taxon>
        <taxon>Actinomycetota</taxon>
        <taxon>Actinomycetes</taxon>
        <taxon>Micrococcales</taxon>
        <taxon>Promicromonosporaceae</taxon>
        <taxon>Isoptericola</taxon>
    </lineage>
</organism>
<evidence type="ECO:0000256" key="6">
    <source>
        <dbReference type="RuleBase" id="RU004168"/>
    </source>
</evidence>
<proteinExistence type="inferred from homology"/>
<sequence>MTTRLRAVVHGRVQGVGFRYATARVAERAGVAGEVANLPDGTVAVELEGDEPSVAGVVDFLHRGPPAASVSSVEVTTVEPRGDTVFRIR</sequence>
<keyword evidence="9" id="KW-1185">Reference proteome</keyword>
<dbReference type="InterPro" id="IPR017968">
    <property type="entry name" value="Acylphosphatase_CS"/>
</dbReference>
<keyword evidence="5" id="KW-0378">Hydrolase</keyword>
<evidence type="ECO:0000256" key="5">
    <source>
        <dbReference type="PROSITE-ProRule" id="PRU00520"/>
    </source>
</evidence>
<dbReference type="InterPro" id="IPR020456">
    <property type="entry name" value="Acylphosphatase"/>
</dbReference>
<name>A0ABU7Z2B8_9MICO</name>
<dbReference type="PANTHER" id="PTHR47268">
    <property type="entry name" value="ACYLPHOSPHATASE"/>
    <property type="match status" value="1"/>
</dbReference>
<dbReference type="EMBL" id="JBAGLP010000097">
    <property type="protein sequence ID" value="MEG3613624.1"/>
    <property type="molecule type" value="Genomic_DNA"/>
</dbReference>
<dbReference type="RefSeq" id="WP_332900529.1">
    <property type="nucleotide sequence ID" value="NZ_JBAGLP010000097.1"/>
</dbReference>
<dbReference type="PANTHER" id="PTHR47268:SF4">
    <property type="entry name" value="ACYLPHOSPHATASE"/>
    <property type="match status" value="1"/>
</dbReference>
<dbReference type="Gene3D" id="3.30.70.100">
    <property type="match status" value="1"/>
</dbReference>
<comment type="catalytic activity">
    <reaction evidence="4 5">
        <text>an acyl phosphate + H2O = a carboxylate + phosphate + H(+)</text>
        <dbReference type="Rhea" id="RHEA:14965"/>
        <dbReference type="ChEBI" id="CHEBI:15377"/>
        <dbReference type="ChEBI" id="CHEBI:15378"/>
        <dbReference type="ChEBI" id="CHEBI:29067"/>
        <dbReference type="ChEBI" id="CHEBI:43474"/>
        <dbReference type="ChEBI" id="CHEBI:59918"/>
        <dbReference type="EC" id="3.6.1.7"/>
    </reaction>
</comment>
<dbReference type="Pfam" id="PF00708">
    <property type="entry name" value="Acylphosphatase"/>
    <property type="match status" value="1"/>
</dbReference>
<evidence type="ECO:0000313" key="9">
    <source>
        <dbReference type="Proteomes" id="UP001310387"/>
    </source>
</evidence>
<dbReference type="EC" id="3.6.1.7" evidence="2 5"/>
<dbReference type="PROSITE" id="PS00150">
    <property type="entry name" value="ACYLPHOSPHATASE_1"/>
    <property type="match status" value="1"/>
</dbReference>
<evidence type="ECO:0000256" key="2">
    <source>
        <dbReference type="ARBA" id="ARBA00012150"/>
    </source>
</evidence>
<dbReference type="SUPFAM" id="SSF54975">
    <property type="entry name" value="Acylphosphatase/BLUF domain-like"/>
    <property type="match status" value="1"/>
</dbReference>
<dbReference type="InterPro" id="IPR001792">
    <property type="entry name" value="Acylphosphatase-like_dom"/>
</dbReference>
<dbReference type="Proteomes" id="UP001310387">
    <property type="component" value="Unassembled WGS sequence"/>
</dbReference>
<feature type="active site" evidence="5">
    <location>
        <position position="37"/>
    </location>
</feature>
<dbReference type="PROSITE" id="PS51160">
    <property type="entry name" value="ACYLPHOSPHATASE_3"/>
    <property type="match status" value="1"/>
</dbReference>